<gene>
    <name evidence="2" type="ORF">Sste5346_006765</name>
</gene>
<sequence length="151" mass="16822">MAHRFPPNTRSRRRRRQHRHTSSVGSDSSPTTSSSSSTSNLPPITQLYSFPPFRENGSAFRRHTTRFFSHVTRLVRGGTALLWQTTAVPLVDDDDIGDYAKAICLPIPRLGAQADPVTSSYDYYYNSDMTLSSPMFVFPTIDCGKPCCGSL</sequence>
<evidence type="ECO:0000256" key="1">
    <source>
        <dbReference type="SAM" id="MobiDB-lite"/>
    </source>
</evidence>
<dbReference type="EMBL" id="JAWCUI010000041">
    <property type="protein sequence ID" value="KAL1892872.1"/>
    <property type="molecule type" value="Genomic_DNA"/>
</dbReference>
<evidence type="ECO:0000313" key="2">
    <source>
        <dbReference type="EMBL" id="KAL1892872.1"/>
    </source>
</evidence>
<accession>A0ABR3YY86</accession>
<dbReference type="Proteomes" id="UP001583186">
    <property type="component" value="Unassembled WGS sequence"/>
</dbReference>
<protein>
    <submittedName>
        <fullName evidence="2">Uncharacterized protein</fullName>
    </submittedName>
</protein>
<feature type="region of interest" description="Disordered" evidence="1">
    <location>
        <begin position="1"/>
        <end position="43"/>
    </location>
</feature>
<organism evidence="2 3">
    <name type="scientific">Sporothrix stenoceras</name>
    <dbReference type="NCBI Taxonomy" id="5173"/>
    <lineage>
        <taxon>Eukaryota</taxon>
        <taxon>Fungi</taxon>
        <taxon>Dikarya</taxon>
        <taxon>Ascomycota</taxon>
        <taxon>Pezizomycotina</taxon>
        <taxon>Sordariomycetes</taxon>
        <taxon>Sordariomycetidae</taxon>
        <taxon>Ophiostomatales</taxon>
        <taxon>Ophiostomataceae</taxon>
        <taxon>Sporothrix</taxon>
    </lineage>
</organism>
<comment type="caution">
    <text evidence="2">The sequence shown here is derived from an EMBL/GenBank/DDBJ whole genome shotgun (WGS) entry which is preliminary data.</text>
</comment>
<name>A0ABR3YY86_9PEZI</name>
<feature type="compositionally biased region" description="Low complexity" evidence="1">
    <location>
        <begin position="22"/>
        <end position="39"/>
    </location>
</feature>
<feature type="compositionally biased region" description="Basic residues" evidence="1">
    <location>
        <begin position="10"/>
        <end position="21"/>
    </location>
</feature>
<keyword evidence="3" id="KW-1185">Reference proteome</keyword>
<reference evidence="2 3" key="1">
    <citation type="journal article" date="2024" name="IMA Fungus">
        <title>IMA Genome - F19 : A genome assembly and annotation guide to empower mycologists, including annotated draft genome sequences of Ceratocystis pirilliformis, Diaporthe australafricana, Fusarium ophioides, Paecilomyces lecythidis, and Sporothrix stenoceras.</title>
        <authorList>
            <person name="Aylward J."/>
            <person name="Wilson A.M."/>
            <person name="Visagie C.M."/>
            <person name="Spraker J."/>
            <person name="Barnes I."/>
            <person name="Buitendag C."/>
            <person name="Ceriani C."/>
            <person name="Del Mar Angel L."/>
            <person name="du Plessis D."/>
            <person name="Fuchs T."/>
            <person name="Gasser K."/>
            <person name="Kramer D."/>
            <person name="Li W."/>
            <person name="Munsamy K."/>
            <person name="Piso A."/>
            <person name="Price J.L."/>
            <person name="Sonnekus B."/>
            <person name="Thomas C."/>
            <person name="van der Nest A."/>
            <person name="van Dijk A."/>
            <person name="van Heerden A."/>
            <person name="van Vuuren N."/>
            <person name="Yilmaz N."/>
            <person name="Duong T.A."/>
            <person name="van der Merwe N.A."/>
            <person name="Wingfield M.J."/>
            <person name="Wingfield B.D."/>
        </authorList>
    </citation>
    <scope>NUCLEOTIDE SEQUENCE [LARGE SCALE GENOMIC DNA]</scope>
    <source>
        <strain evidence="2 3">CMW 5346</strain>
    </source>
</reference>
<evidence type="ECO:0000313" key="3">
    <source>
        <dbReference type="Proteomes" id="UP001583186"/>
    </source>
</evidence>
<proteinExistence type="predicted"/>